<protein>
    <recommendedName>
        <fullName evidence="1">diguanylate cyclase</fullName>
        <ecNumber evidence="1">2.7.7.65</ecNumber>
    </recommendedName>
</protein>
<gene>
    <name evidence="5" type="ORF">C1O66_21260</name>
</gene>
<accession>A0A2N8KS29</accession>
<name>A0A2N8KS29_9BURK</name>
<dbReference type="CDD" id="cd01949">
    <property type="entry name" value="GGDEF"/>
    <property type="match status" value="1"/>
</dbReference>
<sequence length="698" mass="76771">MLLASWLSLSPLAAQDTRPPEAAMSGAAPAASAARLTPTAWPYERSFDDSLELLLRQGFDRPEQALQRVRAMQKDRAMARHSLPLLLAEGRLLVLAGEFTPAQALADRLAQHPEARDAALLLQAEWADRQGQGIRATALARQALAGLSLHCPSSASLQSVQASGAGGRSALPAACDFRLSWSALRLIERNQIRSGTLPLAEATVQWALALAQAGGDRHLAANSMGTLAMLAQMQDQAEQAKRWLVQARQLAQGDALALFKVKNYEAFVASHRQDHAAKLRALEECVELARQADAPRWLAQAQSNLADAYLQLKQPARALEVARQALPLFEQRGDIRIQRTIRHNMAVAYVQLGDYEQAKREVARIEAMSQGLVDQGLRVQELRELGEAWTEAGQFKEGLAAYHLERRLSAELVEMNRASALQQLQLKYDSERKQRDLELLQRDQALVDHQLANRQRVQQVGVAVALLLGLSLILVAAMVQRVRAAHKRLRANEQLLKAQSERDPLTDLANRRHFLAVMQEHARREFHGALLMVDIDHFKHVNDQHGHGVGDVVICEVARRLSLAVRAEDLVVRWGGEEFLVFAPGIAPEDLLPLAQRVLQGIGGEPVASSEGPLRITVSIGCAHFPLQPSGLPQHWEQAVNWADMALYTAKSRGRNRAAAIVTVKAGDRQALQQIEADFDAACSSERVQLQQVLGPGA</sequence>
<dbReference type="Pfam" id="PF00990">
    <property type="entry name" value="GGDEF"/>
    <property type="match status" value="1"/>
</dbReference>
<dbReference type="AlphaFoldDB" id="A0A2N8KS29"/>
<feature type="domain" description="GGDEF" evidence="4">
    <location>
        <begin position="526"/>
        <end position="663"/>
    </location>
</feature>
<dbReference type="SMART" id="SM00267">
    <property type="entry name" value="GGDEF"/>
    <property type="match status" value="1"/>
</dbReference>
<evidence type="ECO:0000313" key="5">
    <source>
        <dbReference type="EMBL" id="PND36240.1"/>
    </source>
</evidence>
<dbReference type="SUPFAM" id="SSF48452">
    <property type="entry name" value="TPR-like"/>
    <property type="match status" value="1"/>
</dbReference>
<dbReference type="Pfam" id="PF13181">
    <property type="entry name" value="TPR_8"/>
    <property type="match status" value="1"/>
</dbReference>
<proteinExistence type="predicted"/>
<organism evidence="5 6">
    <name type="scientific">Kinneretia aquatilis</name>
    <dbReference type="NCBI Taxonomy" id="2070761"/>
    <lineage>
        <taxon>Bacteria</taxon>
        <taxon>Pseudomonadati</taxon>
        <taxon>Pseudomonadota</taxon>
        <taxon>Betaproteobacteria</taxon>
        <taxon>Burkholderiales</taxon>
        <taxon>Sphaerotilaceae</taxon>
        <taxon>Roseateles</taxon>
    </lineage>
</organism>
<reference evidence="5 6" key="1">
    <citation type="submission" date="2018-01" db="EMBL/GenBank/DDBJ databases">
        <title>Draft genome sequence of Paucibacter aquatile CR182 isolated from freshwater of the Nakdong River.</title>
        <authorList>
            <person name="Choi A."/>
            <person name="Chung E.J."/>
        </authorList>
    </citation>
    <scope>NUCLEOTIDE SEQUENCE [LARGE SCALE GENOMIC DNA]</scope>
    <source>
        <strain evidence="5 6">CR182</strain>
    </source>
</reference>
<evidence type="ECO:0000313" key="6">
    <source>
        <dbReference type="Proteomes" id="UP000235916"/>
    </source>
</evidence>
<keyword evidence="3" id="KW-1133">Transmembrane helix</keyword>
<comment type="caution">
    <text evidence="5">The sequence shown here is derived from an EMBL/GenBank/DDBJ whole genome shotgun (WGS) entry which is preliminary data.</text>
</comment>
<dbReference type="FunFam" id="3.30.70.270:FF:000001">
    <property type="entry name" value="Diguanylate cyclase domain protein"/>
    <property type="match status" value="1"/>
</dbReference>
<dbReference type="GO" id="GO:0052621">
    <property type="term" value="F:diguanylate cyclase activity"/>
    <property type="evidence" value="ECO:0007669"/>
    <property type="project" value="UniProtKB-EC"/>
</dbReference>
<dbReference type="SUPFAM" id="SSF55073">
    <property type="entry name" value="Nucleotide cyclase"/>
    <property type="match status" value="1"/>
</dbReference>
<dbReference type="PANTHER" id="PTHR45138">
    <property type="entry name" value="REGULATORY COMPONENTS OF SENSORY TRANSDUCTION SYSTEM"/>
    <property type="match status" value="1"/>
</dbReference>
<evidence type="ECO:0000256" key="3">
    <source>
        <dbReference type="SAM" id="Phobius"/>
    </source>
</evidence>
<dbReference type="EMBL" id="POSP01000004">
    <property type="protein sequence ID" value="PND36240.1"/>
    <property type="molecule type" value="Genomic_DNA"/>
</dbReference>
<keyword evidence="3" id="KW-0812">Transmembrane</keyword>
<keyword evidence="3" id="KW-0472">Membrane</keyword>
<dbReference type="InterPro" id="IPR000160">
    <property type="entry name" value="GGDEF_dom"/>
</dbReference>
<dbReference type="InterPro" id="IPR011990">
    <property type="entry name" value="TPR-like_helical_dom_sf"/>
</dbReference>
<dbReference type="Proteomes" id="UP000235916">
    <property type="component" value="Unassembled WGS sequence"/>
</dbReference>
<dbReference type="InterPro" id="IPR029787">
    <property type="entry name" value="Nucleotide_cyclase"/>
</dbReference>
<dbReference type="InterPro" id="IPR043128">
    <property type="entry name" value="Rev_trsase/Diguanyl_cyclase"/>
</dbReference>
<dbReference type="EC" id="2.7.7.65" evidence="1"/>
<comment type="catalytic activity">
    <reaction evidence="2">
        <text>2 GTP = 3',3'-c-di-GMP + 2 diphosphate</text>
        <dbReference type="Rhea" id="RHEA:24898"/>
        <dbReference type="ChEBI" id="CHEBI:33019"/>
        <dbReference type="ChEBI" id="CHEBI:37565"/>
        <dbReference type="ChEBI" id="CHEBI:58805"/>
        <dbReference type="EC" id="2.7.7.65"/>
    </reaction>
</comment>
<dbReference type="InterPro" id="IPR019734">
    <property type="entry name" value="TPR_rpt"/>
</dbReference>
<keyword evidence="6" id="KW-1185">Reference proteome</keyword>
<feature type="transmembrane region" description="Helical" evidence="3">
    <location>
        <begin position="460"/>
        <end position="479"/>
    </location>
</feature>
<evidence type="ECO:0000259" key="4">
    <source>
        <dbReference type="PROSITE" id="PS50887"/>
    </source>
</evidence>
<dbReference type="Gene3D" id="1.25.40.10">
    <property type="entry name" value="Tetratricopeptide repeat domain"/>
    <property type="match status" value="1"/>
</dbReference>
<dbReference type="InterPro" id="IPR050469">
    <property type="entry name" value="Diguanylate_Cyclase"/>
</dbReference>
<evidence type="ECO:0000256" key="2">
    <source>
        <dbReference type="ARBA" id="ARBA00034247"/>
    </source>
</evidence>
<dbReference type="PANTHER" id="PTHR45138:SF9">
    <property type="entry name" value="DIGUANYLATE CYCLASE DGCM-RELATED"/>
    <property type="match status" value="1"/>
</dbReference>
<evidence type="ECO:0000256" key="1">
    <source>
        <dbReference type="ARBA" id="ARBA00012528"/>
    </source>
</evidence>
<dbReference type="NCBIfam" id="TIGR00254">
    <property type="entry name" value="GGDEF"/>
    <property type="match status" value="1"/>
</dbReference>
<dbReference type="PROSITE" id="PS50887">
    <property type="entry name" value="GGDEF"/>
    <property type="match status" value="1"/>
</dbReference>
<dbReference type="Pfam" id="PF13424">
    <property type="entry name" value="TPR_12"/>
    <property type="match status" value="1"/>
</dbReference>
<dbReference type="Gene3D" id="3.30.70.270">
    <property type="match status" value="1"/>
</dbReference>